<evidence type="ECO:0000256" key="1">
    <source>
        <dbReference type="ARBA" id="ARBA00022801"/>
    </source>
</evidence>
<dbReference type="InterPro" id="IPR050300">
    <property type="entry name" value="GDXG_lipolytic_enzyme"/>
</dbReference>
<dbReference type="GO" id="GO:0016787">
    <property type="term" value="F:hydrolase activity"/>
    <property type="evidence" value="ECO:0007669"/>
    <property type="project" value="UniProtKB-KW"/>
</dbReference>
<dbReference type="EMBL" id="VEVP01000012">
    <property type="protein sequence ID" value="TNU91482.1"/>
    <property type="molecule type" value="Genomic_DNA"/>
</dbReference>
<reference evidence="7" key="3">
    <citation type="submission" date="2019-06" db="EMBL/GenBank/DDBJ databases">
        <authorList>
            <person name="Bisanz J.E."/>
            <person name="Turnbaugh P.J."/>
        </authorList>
    </citation>
    <scope>NUCLEOTIDE SEQUENCE</scope>
    <source>
        <strain evidence="7">SECO-MT75m2</strain>
    </source>
</reference>
<dbReference type="GeneID" id="69510240"/>
<dbReference type="InterPro" id="IPR013094">
    <property type="entry name" value="AB_hydrolase_3"/>
</dbReference>
<keyword evidence="1 3" id="KW-0378">Hydrolase</keyword>
<dbReference type="EMBL" id="PPTX01000005">
    <property type="protein sequence ID" value="RDB80558.1"/>
    <property type="molecule type" value="Genomic_DNA"/>
</dbReference>
<dbReference type="PANTHER" id="PTHR48081">
    <property type="entry name" value="AB HYDROLASE SUPERFAMILY PROTEIN C4A8.06C"/>
    <property type="match status" value="1"/>
</dbReference>
<evidence type="ECO:0000259" key="2">
    <source>
        <dbReference type="Pfam" id="PF07859"/>
    </source>
</evidence>
<evidence type="ECO:0000313" key="9">
    <source>
        <dbReference type="Proteomes" id="UP000253857"/>
    </source>
</evidence>
<feature type="domain" description="Alpha/beta hydrolase fold-3" evidence="2">
    <location>
        <begin position="88"/>
        <end position="300"/>
    </location>
</feature>
<dbReference type="EMBL" id="PPTU01000003">
    <property type="protein sequence ID" value="RDB72521.1"/>
    <property type="molecule type" value="Genomic_DNA"/>
</dbReference>
<evidence type="ECO:0000313" key="7">
    <source>
        <dbReference type="EMBL" id="TNU91482.1"/>
    </source>
</evidence>
<dbReference type="SUPFAM" id="SSF53474">
    <property type="entry name" value="alpha/beta-Hydrolases"/>
    <property type="match status" value="1"/>
</dbReference>
<evidence type="ECO:0000313" key="12">
    <source>
        <dbReference type="Proteomes" id="UP000312594"/>
    </source>
</evidence>
<evidence type="ECO:0000313" key="3">
    <source>
        <dbReference type="EMBL" id="RDB72521.1"/>
    </source>
</evidence>
<dbReference type="EMBL" id="PPTY01000014">
    <property type="protein sequence ID" value="RDB84910.1"/>
    <property type="molecule type" value="Genomic_DNA"/>
</dbReference>
<sequence length="340" mass="38573">MPINKAVLAAFKAATRLRPDIREFYKTQRLAEDVSAKLVLPNPRCRIDEAFATMPDGFEVPLRVFTPLDFDFSLAEGLKVSEDSRGTVLFFHGGGWVNGTVDFYIDACTTMAIQLERRVVSVDYRRAPEHRFPQAAEDCYEVARQLYAGTLLEDVDPENVVLFGDSAGGNLAAVLSLMARDRGDFQPRTQMLLYPVTYNDHDPFTSWFDSVRENGEDYLLTWRDIEGYMDLYRSAPADFDDPYFAPLLDPDLSRQPRTLVISAEYCPLRDEGEAYAARLELEGDQEVQCYRMLDAVHGYLLYPSVLSLVKDTYRIIKHFLDGDDLTQEGEPAWLGILGTD</sequence>
<evidence type="ECO:0000313" key="10">
    <source>
        <dbReference type="Proteomes" id="UP000253915"/>
    </source>
</evidence>
<reference evidence="7 12" key="1">
    <citation type="journal article" date="2005" name="Appl. Environ. Microbiol.">
        <title>Intestinal bacterial communities that produce active estrogen-like compounds enterodiol and enterolactone in humans.</title>
        <authorList>
            <person name="Clavel T."/>
            <person name="Henderson G."/>
            <person name="Alpert C.A."/>
            <person name="Philippe C."/>
            <person name="Rigottier-Gois L."/>
            <person name="Dore J."/>
            <person name="Blaut M."/>
        </authorList>
    </citation>
    <scope>NUCLEOTIDE SEQUENCE [LARGE SCALE GENOMIC DNA]</scope>
    <source>
        <strain evidence="7 12">SECO-MT75m2</strain>
    </source>
</reference>
<name>A0A369MLY7_EGGLN</name>
<dbReference type="Gene3D" id="3.40.50.1820">
    <property type="entry name" value="alpha/beta hydrolase"/>
    <property type="match status" value="1"/>
</dbReference>
<dbReference type="Proteomes" id="UP000253857">
    <property type="component" value="Unassembled WGS sequence"/>
</dbReference>
<dbReference type="OMA" id="RCRIDEA"/>
<dbReference type="Proteomes" id="UP000253752">
    <property type="component" value="Unassembled WGS sequence"/>
</dbReference>
<dbReference type="PANTHER" id="PTHR48081:SF8">
    <property type="entry name" value="ALPHA_BETA HYDROLASE FOLD-3 DOMAIN-CONTAINING PROTEIN-RELATED"/>
    <property type="match status" value="1"/>
</dbReference>
<evidence type="ECO:0000313" key="6">
    <source>
        <dbReference type="EMBL" id="RDC37087.1"/>
    </source>
</evidence>
<dbReference type="Proteomes" id="UP000253915">
    <property type="component" value="Unassembled WGS sequence"/>
</dbReference>
<accession>A0A369MLY7</accession>
<organism evidence="3 11">
    <name type="scientific">Eggerthella lenta</name>
    <name type="common">Eubacterium lentum</name>
    <dbReference type="NCBI Taxonomy" id="84112"/>
    <lineage>
        <taxon>Bacteria</taxon>
        <taxon>Bacillati</taxon>
        <taxon>Actinomycetota</taxon>
        <taxon>Coriobacteriia</taxon>
        <taxon>Eggerthellales</taxon>
        <taxon>Eggerthellaceae</taxon>
        <taxon>Eggerthella</taxon>
    </lineage>
</organism>
<gene>
    <name evidence="6" type="ORF">C1853_10450</name>
    <name evidence="5" type="ORF">C1871_09225</name>
    <name evidence="4" type="ORF">C1872_04955</name>
    <name evidence="3" type="ORF">C1875_03365</name>
    <name evidence="7" type="ORF">FIC87_06765</name>
</gene>
<dbReference type="Proteomes" id="UP000253970">
    <property type="component" value="Unassembled WGS sequence"/>
</dbReference>
<dbReference type="RefSeq" id="WP_009608742.1">
    <property type="nucleotide sequence ID" value="NZ_AP025575.1"/>
</dbReference>
<evidence type="ECO:0000313" key="11">
    <source>
        <dbReference type="Proteomes" id="UP000253970"/>
    </source>
</evidence>
<comment type="caution">
    <text evidence="3">The sequence shown here is derived from an EMBL/GenBank/DDBJ whole genome shotgun (WGS) entry which is preliminary data.</text>
</comment>
<dbReference type="EMBL" id="PPUQ01000014">
    <property type="protein sequence ID" value="RDC37087.1"/>
    <property type="molecule type" value="Genomic_DNA"/>
</dbReference>
<dbReference type="Proteomes" id="UP000312594">
    <property type="component" value="Unassembled WGS sequence"/>
</dbReference>
<dbReference type="Pfam" id="PF07859">
    <property type="entry name" value="Abhydrolase_3"/>
    <property type="match status" value="1"/>
</dbReference>
<proteinExistence type="predicted"/>
<dbReference type="InterPro" id="IPR029058">
    <property type="entry name" value="AB_hydrolase_fold"/>
</dbReference>
<evidence type="ECO:0000313" key="4">
    <source>
        <dbReference type="EMBL" id="RDB80558.1"/>
    </source>
</evidence>
<evidence type="ECO:0000313" key="8">
    <source>
        <dbReference type="Proteomes" id="UP000253752"/>
    </source>
</evidence>
<reference evidence="8 9" key="2">
    <citation type="journal article" date="2018" name="Elife">
        <title>Discovery and characterization of a prevalent human gut bacterial enzyme sufficient for the inactivation of a family of plant toxins.</title>
        <authorList>
            <person name="Koppel N."/>
            <person name="Bisanz J.E."/>
            <person name="Pandelia M.E."/>
            <person name="Turnbaugh P.J."/>
            <person name="Balskus E.P."/>
        </authorList>
    </citation>
    <scope>NUCLEOTIDE SEQUENCE [LARGE SCALE GENOMIC DNA]</scope>
    <source>
        <strain evidence="6 10">16A</strain>
        <strain evidence="5 9">FAA1-1-60AUCSF</strain>
        <strain evidence="4 8">MR1 #12</strain>
        <strain evidence="3 11">W1 BHI 6</strain>
    </source>
</reference>
<dbReference type="AlphaFoldDB" id="A0A369MLY7"/>
<evidence type="ECO:0000313" key="5">
    <source>
        <dbReference type="EMBL" id="RDB84910.1"/>
    </source>
</evidence>
<protein>
    <submittedName>
        <fullName evidence="3">Alpha/beta hydrolase</fullName>
    </submittedName>
</protein>